<keyword evidence="2" id="KW-0413">Isomerase</keyword>
<dbReference type="InterPro" id="IPR036986">
    <property type="entry name" value="S4_RNA-bd_sf"/>
</dbReference>
<dbReference type="InterPro" id="IPR006145">
    <property type="entry name" value="PsdUridine_synth_RsuA/RluA"/>
</dbReference>
<reference evidence="5" key="1">
    <citation type="submission" date="2016-04" db="EMBL/GenBank/DDBJ databases">
        <authorList>
            <person name="Evans L.H."/>
            <person name="Alamgir A."/>
            <person name="Owens N."/>
            <person name="Weber N.D."/>
            <person name="Virtaneva K."/>
            <person name="Barbian K."/>
            <person name="Babar A."/>
            <person name="Rosenke K."/>
        </authorList>
    </citation>
    <scope>NUCLEOTIDE SEQUENCE</scope>
    <source>
        <strain evidence="5">86-1</strain>
    </source>
</reference>
<dbReference type="SUPFAM" id="SSF55174">
    <property type="entry name" value="Alpha-L RNA-binding motif"/>
    <property type="match status" value="1"/>
</dbReference>
<dbReference type="GO" id="GO:0003723">
    <property type="term" value="F:RNA binding"/>
    <property type="evidence" value="ECO:0007669"/>
    <property type="project" value="UniProtKB-KW"/>
</dbReference>
<evidence type="ECO:0000313" key="5">
    <source>
        <dbReference type="EMBL" id="SBW05933.1"/>
    </source>
</evidence>
<dbReference type="InterPro" id="IPR050188">
    <property type="entry name" value="RluA_PseudoU_synthase"/>
</dbReference>
<evidence type="ECO:0000256" key="3">
    <source>
        <dbReference type="PROSITE-ProRule" id="PRU00182"/>
    </source>
</evidence>
<dbReference type="CDD" id="cd02869">
    <property type="entry name" value="PseudoU_synth_RluA_like"/>
    <property type="match status" value="1"/>
</dbReference>
<dbReference type="Pfam" id="PF00849">
    <property type="entry name" value="PseudoU_synth_2"/>
    <property type="match status" value="1"/>
</dbReference>
<protein>
    <recommendedName>
        <fullName evidence="4">RNA-binding S4 domain-containing protein</fullName>
    </recommendedName>
</protein>
<dbReference type="InterPro" id="IPR002942">
    <property type="entry name" value="S4_RNA-bd"/>
</dbReference>
<dbReference type="CDD" id="cd00165">
    <property type="entry name" value="S4"/>
    <property type="match status" value="1"/>
</dbReference>
<gene>
    <name evidence="5" type="ORF">KL86DYS1_31240</name>
</gene>
<dbReference type="InterPro" id="IPR020103">
    <property type="entry name" value="PsdUridine_synth_cat_dom_sf"/>
</dbReference>
<dbReference type="AlphaFoldDB" id="A0A212K2M7"/>
<name>A0A212K2M7_9BACT</name>
<organism evidence="5">
    <name type="scientific">uncultured Dysgonomonas sp</name>
    <dbReference type="NCBI Taxonomy" id="206096"/>
    <lineage>
        <taxon>Bacteria</taxon>
        <taxon>Pseudomonadati</taxon>
        <taxon>Bacteroidota</taxon>
        <taxon>Bacteroidia</taxon>
        <taxon>Bacteroidales</taxon>
        <taxon>Dysgonomonadaceae</taxon>
        <taxon>Dysgonomonas</taxon>
        <taxon>environmental samples</taxon>
    </lineage>
</organism>
<evidence type="ECO:0000259" key="4">
    <source>
        <dbReference type="SMART" id="SM00363"/>
    </source>
</evidence>
<evidence type="ECO:0000256" key="2">
    <source>
        <dbReference type="ARBA" id="ARBA00023235"/>
    </source>
</evidence>
<evidence type="ECO:0000256" key="1">
    <source>
        <dbReference type="ARBA" id="ARBA00010876"/>
    </source>
</evidence>
<proteinExistence type="inferred from homology"/>
<dbReference type="Gene3D" id="3.30.2350.10">
    <property type="entry name" value="Pseudouridine synthase"/>
    <property type="match status" value="1"/>
</dbReference>
<dbReference type="RefSeq" id="WP_296943788.1">
    <property type="nucleotide sequence ID" value="NZ_LT599032.1"/>
</dbReference>
<accession>A0A212K2M7</accession>
<keyword evidence="3" id="KW-0694">RNA-binding</keyword>
<dbReference type="GO" id="GO:0000455">
    <property type="term" value="P:enzyme-directed rRNA pseudouridine synthesis"/>
    <property type="evidence" value="ECO:0007669"/>
    <property type="project" value="UniProtKB-ARBA"/>
</dbReference>
<dbReference type="Gene3D" id="3.10.290.10">
    <property type="entry name" value="RNA-binding S4 domain"/>
    <property type="match status" value="1"/>
</dbReference>
<sequence>MRNTSRRDIPLQELKASQPCELLEFLIDQQVRKSRNAIKSLLAHKQIKVNGKLVTQFDHELKSGDKVSVMKFDQSRKEKKLKGLKIVFEDDEIIVIDKEAGFLSVSTDKEKLRTVYGALNEYVKKKGKNKADRVFVLQRLDREASGLMVFARSAELQEIFQKNWNNLVKEYIYTAVVDGRPEQKEGTVTSWLTENKNYVMMSSSSDNGGLKSVTHYKVIKSTGRYSLLDFDLETKRKNQLRIHMQTIGHSVVGDKKYGASNNPIKRIALHVRELVLKHPVTGEVLEFKSPIPKAMLQLVTVQPKRETSAESDTKEQ</sequence>
<dbReference type="GO" id="GO:0120159">
    <property type="term" value="F:rRNA pseudouridine synthase activity"/>
    <property type="evidence" value="ECO:0007669"/>
    <property type="project" value="UniProtKB-ARBA"/>
</dbReference>
<dbReference type="PANTHER" id="PTHR21600">
    <property type="entry name" value="MITOCHONDRIAL RNA PSEUDOURIDINE SYNTHASE"/>
    <property type="match status" value="1"/>
</dbReference>
<feature type="domain" description="RNA-binding S4" evidence="4">
    <location>
        <begin position="21"/>
        <end position="84"/>
    </location>
</feature>
<dbReference type="SUPFAM" id="SSF55120">
    <property type="entry name" value="Pseudouridine synthase"/>
    <property type="match status" value="1"/>
</dbReference>
<dbReference type="EMBL" id="FLUM01000003">
    <property type="protein sequence ID" value="SBW05933.1"/>
    <property type="molecule type" value="Genomic_DNA"/>
</dbReference>
<dbReference type="PROSITE" id="PS50889">
    <property type="entry name" value="S4"/>
    <property type="match status" value="1"/>
</dbReference>
<dbReference type="PANTHER" id="PTHR21600:SF44">
    <property type="entry name" value="RIBOSOMAL LARGE SUBUNIT PSEUDOURIDINE SYNTHASE D"/>
    <property type="match status" value="1"/>
</dbReference>
<comment type="similarity">
    <text evidence="1">Belongs to the pseudouridine synthase RluA family.</text>
</comment>
<dbReference type="SMART" id="SM00363">
    <property type="entry name" value="S4"/>
    <property type="match status" value="1"/>
</dbReference>